<dbReference type="EMBL" id="CP035945">
    <property type="protein sequence ID" value="QBE99269.1"/>
    <property type="molecule type" value="Genomic_DNA"/>
</dbReference>
<sequence length="265" mass="30294">MEKTVEIMEKNRIADLFAGWEETLIWSCLQDCMGRAFADSVENPRSAQILVGDFCFFAGRPSESLVRNKPDDRESNFVIMVPSSEEWAHVIEKAYQGCSKKIKRYAIKKEPDVFDKDKLENIVKNCPKGFSLRRIDEEVYRHAMENPWSADLCSQFKDYEDYRERGLGTAAFDGHILAAGASSYTVYRGGIEIEVDTRRDYRRKGLALCCAAQLILDCLERGLYPSWDAHNPASVALSEKLGYHFEKEYTAYEVFGFTGKEEGQL</sequence>
<organism evidence="2 3">
    <name type="scientific">Blautia producta</name>
    <dbReference type="NCBI Taxonomy" id="33035"/>
    <lineage>
        <taxon>Bacteria</taxon>
        <taxon>Bacillati</taxon>
        <taxon>Bacillota</taxon>
        <taxon>Clostridia</taxon>
        <taxon>Lachnospirales</taxon>
        <taxon>Lachnospiraceae</taxon>
        <taxon>Blautia</taxon>
    </lineage>
</organism>
<dbReference type="PANTHER" id="PTHR31143">
    <property type="match status" value="1"/>
</dbReference>
<protein>
    <recommendedName>
        <fullName evidence="1">N-acetyltransferase domain-containing protein</fullName>
    </recommendedName>
</protein>
<dbReference type="Gene3D" id="3.40.630.30">
    <property type="match status" value="1"/>
</dbReference>
<dbReference type="PROSITE" id="PS51186">
    <property type="entry name" value="GNAT"/>
    <property type="match status" value="1"/>
</dbReference>
<feature type="domain" description="N-acetyltransferase" evidence="1">
    <location>
        <begin position="130"/>
        <end position="260"/>
    </location>
</feature>
<gene>
    <name evidence="2" type="ORF">PMF13cell1_04842</name>
</gene>
<dbReference type="InterPro" id="IPR016181">
    <property type="entry name" value="Acyl_CoA_acyltransferase"/>
</dbReference>
<dbReference type="Gene3D" id="3.40.630.110">
    <property type="entry name" value="GNAT acetyltransferase-like"/>
    <property type="match status" value="1"/>
</dbReference>
<dbReference type="InterPro" id="IPR027365">
    <property type="entry name" value="GNAT_acetyltra_YdfB-like"/>
</dbReference>
<dbReference type="SUPFAM" id="SSF55729">
    <property type="entry name" value="Acyl-CoA N-acyltransferases (Nat)"/>
    <property type="match status" value="1"/>
</dbReference>
<dbReference type="Proteomes" id="UP000289794">
    <property type="component" value="Chromosome"/>
</dbReference>
<accession>A0A4P6M3G3</accession>
<dbReference type="InterPro" id="IPR042573">
    <property type="entry name" value="GNAT_acetyltra_N"/>
</dbReference>
<dbReference type="RefSeq" id="WP_130182410.1">
    <property type="nucleotide sequence ID" value="NZ_CP035945.1"/>
</dbReference>
<evidence type="ECO:0000259" key="1">
    <source>
        <dbReference type="PROSITE" id="PS51186"/>
    </source>
</evidence>
<evidence type="ECO:0000313" key="2">
    <source>
        <dbReference type="EMBL" id="QBE99269.1"/>
    </source>
</evidence>
<name>A0A4P6M3G3_9FIRM</name>
<dbReference type="InterPro" id="IPR000182">
    <property type="entry name" value="GNAT_dom"/>
</dbReference>
<proteinExistence type="predicted"/>
<evidence type="ECO:0000313" key="3">
    <source>
        <dbReference type="Proteomes" id="UP000289794"/>
    </source>
</evidence>
<dbReference type="Pfam" id="PF12746">
    <property type="entry name" value="GNAT_acetyltran"/>
    <property type="match status" value="1"/>
</dbReference>
<dbReference type="KEGG" id="bpro:PMF13cell1_04842"/>
<reference evidence="2 3" key="1">
    <citation type="submission" date="2019-01" db="EMBL/GenBank/DDBJ databases">
        <title>PMF-metabolizing Aryl O-demethylase.</title>
        <authorList>
            <person name="Kim M."/>
        </authorList>
    </citation>
    <scope>NUCLEOTIDE SEQUENCE [LARGE SCALE GENOMIC DNA]</scope>
    <source>
        <strain evidence="2 3">PMF1</strain>
    </source>
</reference>
<dbReference type="PANTHER" id="PTHR31143:SF2">
    <property type="entry name" value="FR47-LIKE DOMAIN-CONTAINING PROTEIN-RELATED"/>
    <property type="match status" value="1"/>
</dbReference>
<dbReference type="GO" id="GO:0016747">
    <property type="term" value="F:acyltransferase activity, transferring groups other than amino-acyl groups"/>
    <property type="evidence" value="ECO:0007669"/>
    <property type="project" value="InterPro"/>
</dbReference>
<dbReference type="AlphaFoldDB" id="A0A4P6M3G3"/>